<reference evidence="13" key="1">
    <citation type="journal article" date="2023" name="Mol. Biol. Evol.">
        <title>Third-Generation Sequencing Reveals the Adaptive Role of the Epigenome in Three Deep-Sea Polychaetes.</title>
        <authorList>
            <person name="Perez M."/>
            <person name="Aroh O."/>
            <person name="Sun Y."/>
            <person name="Lan Y."/>
            <person name="Juniper S.K."/>
            <person name="Young C.R."/>
            <person name="Angers B."/>
            <person name="Qian P.Y."/>
        </authorList>
    </citation>
    <scope>NUCLEOTIDE SEQUENCE</scope>
    <source>
        <strain evidence="13">P08H-3</strain>
    </source>
</reference>
<evidence type="ECO:0000256" key="10">
    <source>
        <dbReference type="ARBA" id="ARBA00023224"/>
    </source>
</evidence>
<dbReference type="Proteomes" id="UP001208570">
    <property type="component" value="Unassembled WGS sequence"/>
</dbReference>
<evidence type="ECO:0000256" key="8">
    <source>
        <dbReference type="ARBA" id="ARBA00023170"/>
    </source>
</evidence>
<keyword evidence="10" id="KW-0807">Transducer</keyword>
<dbReference type="GO" id="GO:0005886">
    <property type="term" value="C:plasma membrane"/>
    <property type="evidence" value="ECO:0007669"/>
    <property type="project" value="UniProtKB-SubCell"/>
</dbReference>
<proteinExistence type="inferred from homology"/>
<feature type="transmembrane region" description="Helical" evidence="11">
    <location>
        <begin position="91"/>
        <end position="113"/>
    </location>
</feature>
<evidence type="ECO:0000256" key="5">
    <source>
        <dbReference type="ARBA" id="ARBA00022989"/>
    </source>
</evidence>
<evidence type="ECO:0000256" key="11">
    <source>
        <dbReference type="SAM" id="Phobius"/>
    </source>
</evidence>
<evidence type="ECO:0000256" key="7">
    <source>
        <dbReference type="ARBA" id="ARBA00023136"/>
    </source>
</evidence>
<dbReference type="Pfam" id="PF00003">
    <property type="entry name" value="7tm_3"/>
    <property type="match status" value="1"/>
</dbReference>
<comment type="similarity">
    <text evidence="2">Belongs to the G-protein coupled receptor 3 family.</text>
</comment>
<keyword evidence="9" id="KW-0325">Glycoprotein</keyword>
<keyword evidence="4 11" id="KW-0812">Transmembrane</keyword>
<dbReference type="InterPro" id="IPR017978">
    <property type="entry name" value="GPCR_3_C"/>
</dbReference>
<keyword evidence="14" id="KW-1185">Reference proteome</keyword>
<evidence type="ECO:0000256" key="6">
    <source>
        <dbReference type="ARBA" id="ARBA00023040"/>
    </source>
</evidence>
<feature type="domain" description="G-protein coupled receptors family 3 profile" evidence="12">
    <location>
        <begin position="56"/>
        <end position="155"/>
    </location>
</feature>
<dbReference type="GO" id="GO:0004930">
    <property type="term" value="F:G protein-coupled receptor activity"/>
    <property type="evidence" value="ECO:0007669"/>
    <property type="project" value="UniProtKB-KW"/>
</dbReference>
<dbReference type="PANTHER" id="PTHR32546">
    <property type="entry name" value="G-PROTEIN COUPLED RECEPTOR 158-RELATED"/>
    <property type="match status" value="1"/>
</dbReference>
<keyword evidence="7 11" id="KW-0472">Membrane</keyword>
<name>A0AAD9JFC3_9ANNE</name>
<keyword evidence="6" id="KW-0297">G-protein coupled receptor</keyword>
<dbReference type="AlphaFoldDB" id="A0AAD9JFC3"/>
<dbReference type="PANTHER" id="PTHR32546:SF26">
    <property type="entry name" value="SMOG, ISOFORM D"/>
    <property type="match status" value="1"/>
</dbReference>
<protein>
    <recommendedName>
        <fullName evidence="12">G-protein coupled receptors family 3 profile domain-containing protein</fullName>
    </recommendedName>
</protein>
<comment type="caution">
    <text evidence="13">The sequence shown here is derived from an EMBL/GenBank/DDBJ whole genome shotgun (WGS) entry which is preliminary data.</text>
</comment>
<evidence type="ECO:0000313" key="13">
    <source>
        <dbReference type="EMBL" id="KAK2151355.1"/>
    </source>
</evidence>
<organism evidence="13 14">
    <name type="scientific">Paralvinella palmiformis</name>
    <dbReference type="NCBI Taxonomy" id="53620"/>
    <lineage>
        <taxon>Eukaryota</taxon>
        <taxon>Metazoa</taxon>
        <taxon>Spiralia</taxon>
        <taxon>Lophotrochozoa</taxon>
        <taxon>Annelida</taxon>
        <taxon>Polychaeta</taxon>
        <taxon>Sedentaria</taxon>
        <taxon>Canalipalpata</taxon>
        <taxon>Terebellida</taxon>
        <taxon>Terebelliformia</taxon>
        <taxon>Alvinellidae</taxon>
        <taxon>Paralvinella</taxon>
    </lineage>
</organism>
<evidence type="ECO:0000259" key="12">
    <source>
        <dbReference type="Pfam" id="PF00003"/>
    </source>
</evidence>
<keyword evidence="8" id="KW-0675">Receptor</keyword>
<evidence type="ECO:0000256" key="9">
    <source>
        <dbReference type="ARBA" id="ARBA00023180"/>
    </source>
</evidence>
<keyword evidence="5 11" id="KW-1133">Transmembrane helix</keyword>
<evidence type="ECO:0000256" key="2">
    <source>
        <dbReference type="ARBA" id="ARBA00007242"/>
    </source>
</evidence>
<evidence type="ECO:0000256" key="3">
    <source>
        <dbReference type="ARBA" id="ARBA00022475"/>
    </source>
</evidence>
<dbReference type="InterPro" id="IPR043458">
    <property type="entry name" value="GPR158/179"/>
</dbReference>
<accession>A0AAD9JFC3</accession>
<gene>
    <name evidence="13" type="ORF">LSH36_366g01013</name>
</gene>
<comment type="subcellular location">
    <subcellularLocation>
        <location evidence="1">Cell membrane</location>
        <topology evidence="1">Multi-pass membrane protein</topology>
    </subcellularLocation>
</comment>
<feature type="transmembrane region" description="Helical" evidence="11">
    <location>
        <begin position="51"/>
        <end position="71"/>
    </location>
</feature>
<evidence type="ECO:0000256" key="4">
    <source>
        <dbReference type="ARBA" id="ARBA00022692"/>
    </source>
</evidence>
<sequence>MVEEAYRNKILNQSFGYDIGYQCHPCGRGCGPGCLNDTPCYVRYDVMIRGISVGVVSFCMSVCLILVTVIIRMRKTKVIIQYFEPSDLMCILVPWFREVGFVIVYGAVVLKLYRILTEFQSRKAHRVDVRDKDLLKYIFTIVLIVVGFLSAWTAVNLDYMIEDGATMVAEKRLPDSGLSTRTAPSDYKERRYLAIVIYNEAIVSTITHIIRNRAYSSSDVQDNALPESMKLHAGVNSNGDVDVAEINLSDMDPEEIRVIIKLNCRLYAG</sequence>
<evidence type="ECO:0000313" key="14">
    <source>
        <dbReference type="Proteomes" id="UP001208570"/>
    </source>
</evidence>
<evidence type="ECO:0000256" key="1">
    <source>
        <dbReference type="ARBA" id="ARBA00004651"/>
    </source>
</evidence>
<feature type="transmembrane region" description="Helical" evidence="11">
    <location>
        <begin position="134"/>
        <end position="155"/>
    </location>
</feature>
<dbReference type="EMBL" id="JAODUP010000366">
    <property type="protein sequence ID" value="KAK2151355.1"/>
    <property type="molecule type" value="Genomic_DNA"/>
</dbReference>
<keyword evidence="3" id="KW-1003">Cell membrane</keyword>